<dbReference type="Gene3D" id="1.20.1050.140">
    <property type="match status" value="1"/>
</dbReference>
<reference evidence="4" key="1">
    <citation type="journal article" date="2023" name="Arch. Microbiol.">
        <title>Desulfoferula mesophilus gen. nov. sp. nov., a mesophilic sulfate-reducing bacterium isolated from a brackish lake sediment.</title>
        <authorList>
            <person name="Watanabe T."/>
            <person name="Yabe T."/>
            <person name="Tsuji J.M."/>
            <person name="Fukui M."/>
        </authorList>
    </citation>
    <scope>NUCLEOTIDE SEQUENCE [LARGE SCALE GENOMIC DNA]</scope>
    <source>
        <strain evidence="4">12FAK</strain>
    </source>
</reference>
<protein>
    <recommendedName>
        <fullName evidence="2">Cysteine-rich domain-containing protein</fullName>
    </recommendedName>
</protein>
<dbReference type="InterPro" id="IPR004017">
    <property type="entry name" value="Cys_rich_dom"/>
</dbReference>
<dbReference type="KEGG" id="dmp:FAK_35530"/>
<evidence type="ECO:0000313" key="3">
    <source>
        <dbReference type="EMBL" id="BEQ16487.1"/>
    </source>
</evidence>
<organism evidence="3 4">
    <name type="scientific">Desulfoferula mesophila</name>
    <dbReference type="NCBI Taxonomy" id="3058419"/>
    <lineage>
        <taxon>Bacteria</taxon>
        <taxon>Pseudomonadati</taxon>
        <taxon>Thermodesulfobacteriota</taxon>
        <taxon>Desulfarculia</taxon>
        <taxon>Desulfarculales</taxon>
        <taxon>Desulfarculaceae</taxon>
        <taxon>Desulfoferula</taxon>
    </lineage>
</organism>
<dbReference type="GO" id="GO:0016491">
    <property type="term" value="F:oxidoreductase activity"/>
    <property type="evidence" value="ECO:0007669"/>
    <property type="project" value="UniProtKB-KW"/>
</dbReference>
<gene>
    <name evidence="3" type="ORF">FAK_35530</name>
</gene>
<evidence type="ECO:0000259" key="2">
    <source>
        <dbReference type="Pfam" id="PF02754"/>
    </source>
</evidence>
<proteinExistence type="predicted"/>
<sequence>MTYALFLGCKIPYYVPHYETATRRVLGDLGVKLVDLEFPCCGYPMRHLYFRSYLLSAARGLALAEARGLDITTPCKCCFGALKRAQKFLADKPELMAEVNAELAADGLNYQGKVVVKHILQVLHDDVGLAELGRRVVRPYELLRAAILYGCHAVRPSEVTHFDDPSNLHLIDDLVKVTGATPVPWAGRLSCCGAPVRERNEDLALATIRKRLSEARDAKADILVIACAYSQMQAEWAYSLAGPPPQREFIEGPVLYPQLLGLAMGLSAQEVALERNTPNGEYLLSFLKRD</sequence>
<dbReference type="InterPro" id="IPR051278">
    <property type="entry name" value="HdrB/HdrD_reductase"/>
</dbReference>
<evidence type="ECO:0000256" key="1">
    <source>
        <dbReference type="ARBA" id="ARBA00023002"/>
    </source>
</evidence>
<name>A0AAU9F3K7_9BACT</name>
<accession>A0AAU9F3K7</accession>
<dbReference type="Proteomes" id="UP001366166">
    <property type="component" value="Chromosome"/>
</dbReference>
<dbReference type="AlphaFoldDB" id="A0AAU9F3K7"/>
<feature type="domain" description="Cysteine-rich" evidence="2">
    <location>
        <begin position="146"/>
        <end position="228"/>
    </location>
</feature>
<dbReference type="EMBL" id="AP028679">
    <property type="protein sequence ID" value="BEQ16487.1"/>
    <property type="molecule type" value="Genomic_DNA"/>
</dbReference>
<keyword evidence="4" id="KW-1185">Reference proteome</keyword>
<feature type="domain" description="Cysteine-rich" evidence="2">
    <location>
        <begin position="3"/>
        <end position="83"/>
    </location>
</feature>
<keyword evidence="1" id="KW-0560">Oxidoreductase</keyword>
<dbReference type="PANTHER" id="PTHR42947">
    <property type="entry name" value="COB--COM HETERODISULFIDE REDUCTASE SUBUNIT B 1"/>
    <property type="match status" value="1"/>
</dbReference>
<evidence type="ECO:0000313" key="4">
    <source>
        <dbReference type="Proteomes" id="UP001366166"/>
    </source>
</evidence>
<dbReference type="PANTHER" id="PTHR42947:SF1">
    <property type="entry name" value="COB--COM HETERODISULFIDE REDUCTASE SUBUNIT B 1"/>
    <property type="match status" value="1"/>
</dbReference>
<dbReference type="RefSeq" id="WP_338602369.1">
    <property type="nucleotide sequence ID" value="NZ_AP028679.1"/>
</dbReference>
<dbReference type="Pfam" id="PF02754">
    <property type="entry name" value="CCG"/>
    <property type="match status" value="2"/>
</dbReference>